<organism evidence="1 2">
    <name type="scientific">Clunio marinus</name>
    <dbReference type="NCBI Taxonomy" id="568069"/>
    <lineage>
        <taxon>Eukaryota</taxon>
        <taxon>Metazoa</taxon>
        <taxon>Ecdysozoa</taxon>
        <taxon>Arthropoda</taxon>
        <taxon>Hexapoda</taxon>
        <taxon>Insecta</taxon>
        <taxon>Pterygota</taxon>
        <taxon>Neoptera</taxon>
        <taxon>Endopterygota</taxon>
        <taxon>Diptera</taxon>
        <taxon>Nematocera</taxon>
        <taxon>Chironomoidea</taxon>
        <taxon>Chironomidae</taxon>
        <taxon>Clunio</taxon>
    </lineage>
</organism>
<name>A0A1J1IAJ8_9DIPT</name>
<evidence type="ECO:0000313" key="2">
    <source>
        <dbReference type="Proteomes" id="UP000183832"/>
    </source>
</evidence>
<dbReference type="AlphaFoldDB" id="A0A1J1IAJ8"/>
<dbReference type="Proteomes" id="UP000183832">
    <property type="component" value="Unassembled WGS sequence"/>
</dbReference>
<reference evidence="1 2" key="1">
    <citation type="submission" date="2015-04" db="EMBL/GenBank/DDBJ databases">
        <authorList>
            <person name="Syromyatnikov M.Y."/>
            <person name="Popov V.N."/>
        </authorList>
    </citation>
    <scope>NUCLEOTIDE SEQUENCE [LARGE SCALE GENOMIC DNA]</scope>
</reference>
<accession>A0A1J1IAJ8</accession>
<gene>
    <name evidence="1" type="ORF">CLUMA_CG010120</name>
</gene>
<protein>
    <submittedName>
        <fullName evidence="1">CLUMA_CG010120, isoform A</fullName>
    </submittedName>
</protein>
<sequence>MKEIDQLNQHNCFLIEHKSDATNKKRLVWRHTILQRVAIISALKRTFSYDGKIGEKQRIKLAEKLESNEEELNEWNKVDRHI</sequence>
<proteinExistence type="predicted"/>
<keyword evidence="2" id="KW-1185">Reference proteome</keyword>
<dbReference type="EMBL" id="CVRI01000044">
    <property type="protein sequence ID" value="CRK96754.1"/>
    <property type="molecule type" value="Genomic_DNA"/>
</dbReference>
<evidence type="ECO:0000313" key="1">
    <source>
        <dbReference type="EMBL" id="CRK96754.1"/>
    </source>
</evidence>